<comment type="caution">
    <text evidence="7">The sequence shown here is derived from an EMBL/GenBank/DDBJ whole genome shotgun (WGS) entry which is preliminary data.</text>
</comment>
<proteinExistence type="predicted"/>
<feature type="domain" description="MPN" evidence="6">
    <location>
        <begin position="1"/>
        <end position="128"/>
    </location>
</feature>
<dbReference type="Gene3D" id="3.40.140.10">
    <property type="entry name" value="Cytidine Deaminase, domain 2"/>
    <property type="match status" value="1"/>
</dbReference>
<evidence type="ECO:0000259" key="6">
    <source>
        <dbReference type="PROSITE" id="PS50249"/>
    </source>
</evidence>
<dbReference type="PANTHER" id="PTHR34858:SF1">
    <property type="entry name" value="CYSO-CYSTEINE PEPTIDASE"/>
    <property type="match status" value="1"/>
</dbReference>
<dbReference type="InterPro" id="IPR028090">
    <property type="entry name" value="JAB_dom_prok"/>
</dbReference>
<dbReference type="PROSITE" id="PS50249">
    <property type="entry name" value="MPN"/>
    <property type="match status" value="1"/>
</dbReference>
<evidence type="ECO:0000256" key="1">
    <source>
        <dbReference type="ARBA" id="ARBA00022670"/>
    </source>
</evidence>
<dbReference type="InterPro" id="IPR037518">
    <property type="entry name" value="MPN"/>
</dbReference>
<organism evidence="7">
    <name type="scientific">Rhodothermus marinus</name>
    <name type="common">Rhodothermus obamensis</name>
    <dbReference type="NCBI Taxonomy" id="29549"/>
    <lineage>
        <taxon>Bacteria</taxon>
        <taxon>Pseudomonadati</taxon>
        <taxon>Rhodothermota</taxon>
        <taxon>Rhodothermia</taxon>
        <taxon>Rhodothermales</taxon>
        <taxon>Rhodothermaceae</taxon>
        <taxon>Rhodothermus</taxon>
    </lineage>
</organism>
<keyword evidence="2" id="KW-0479">Metal-binding</keyword>
<dbReference type="GO" id="GO:0008235">
    <property type="term" value="F:metalloexopeptidase activity"/>
    <property type="evidence" value="ECO:0007669"/>
    <property type="project" value="TreeGrafter"/>
</dbReference>
<dbReference type="GO" id="GO:0006508">
    <property type="term" value="P:proteolysis"/>
    <property type="evidence" value="ECO:0007669"/>
    <property type="project" value="UniProtKB-KW"/>
</dbReference>
<dbReference type="SUPFAM" id="SSF102712">
    <property type="entry name" value="JAB1/MPN domain"/>
    <property type="match status" value="1"/>
</dbReference>
<dbReference type="InterPro" id="IPR051929">
    <property type="entry name" value="VirAsm_ModProt"/>
</dbReference>
<dbReference type="FunFam" id="3.40.140.10:FF:000085">
    <property type="entry name" value="Mov34/MPN/PAD-1 family protein"/>
    <property type="match status" value="1"/>
</dbReference>
<keyword evidence="5" id="KW-0482">Metalloprotease</keyword>
<evidence type="ECO:0000313" key="7">
    <source>
        <dbReference type="EMBL" id="HER96346.1"/>
    </source>
</evidence>
<sequence length="148" mass="16453">MKILEALLAQIRAHGEATYPEECCGLLLGKSSPEGNHVQALFPVQNRHAEQRERRYTIAPADYLAAERAARQQGLDVVGFYHSHPDHPAQPSATDLAEATFPGYTYVIVSVQQGQAKELTAWRLAMDRSRFEPETIELETQTAPANQP</sequence>
<keyword evidence="3" id="KW-0378">Hydrolase</keyword>
<dbReference type="EMBL" id="DSGB01000005">
    <property type="protein sequence ID" value="HER96346.1"/>
    <property type="molecule type" value="Genomic_DNA"/>
</dbReference>
<dbReference type="Pfam" id="PF14464">
    <property type="entry name" value="Prok-JAB"/>
    <property type="match status" value="1"/>
</dbReference>
<evidence type="ECO:0000256" key="2">
    <source>
        <dbReference type="ARBA" id="ARBA00022723"/>
    </source>
</evidence>
<reference evidence="7" key="1">
    <citation type="journal article" date="2020" name="mSystems">
        <title>Genome- and Community-Level Interaction Insights into Carbon Utilization and Element Cycling Functions of Hydrothermarchaeota in Hydrothermal Sediment.</title>
        <authorList>
            <person name="Zhou Z."/>
            <person name="Liu Y."/>
            <person name="Xu W."/>
            <person name="Pan J."/>
            <person name="Luo Z.H."/>
            <person name="Li M."/>
        </authorList>
    </citation>
    <scope>NUCLEOTIDE SEQUENCE [LARGE SCALE GENOMIC DNA]</scope>
    <source>
        <strain evidence="7">SpSt-143</strain>
    </source>
</reference>
<evidence type="ECO:0000256" key="4">
    <source>
        <dbReference type="ARBA" id="ARBA00022833"/>
    </source>
</evidence>
<dbReference type="AlphaFoldDB" id="A0A7V2B136"/>
<dbReference type="GO" id="GO:0008270">
    <property type="term" value="F:zinc ion binding"/>
    <property type="evidence" value="ECO:0007669"/>
    <property type="project" value="TreeGrafter"/>
</dbReference>
<evidence type="ECO:0000256" key="5">
    <source>
        <dbReference type="ARBA" id="ARBA00023049"/>
    </source>
</evidence>
<gene>
    <name evidence="7" type="ORF">ENO59_07495</name>
</gene>
<keyword evidence="1" id="KW-0645">Protease</keyword>
<dbReference type="PANTHER" id="PTHR34858">
    <property type="entry name" value="CYSO-CYSTEINE PEPTIDASE"/>
    <property type="match status" value="1"/>
</dbReference>
<dbReference type="InterPro" id="IPR000555">
    <property type="entry name" value="JAMM/MPN+_dom"/>
</dbReference>
<dbReference type="SMART" id="SM00232">
    <property type="entry name" value="JAB_MPN"/>
    <property type="match status" value="1"/>
</dbReference>
<evidence type="ECO:0000256" key="3">
    <source>
        <dbReference type="ARBA" id="ARBA00022801"/>
    </source>
</evidence>
<protein>
    <submittedName>
        <fullName evidence="7">M67 family peptidase</fullName>
    </submittedName>
</protein>
<dbReference type="CDD" id="cd08070">
    <property type="entry name" value="MPN_like"/>
    <property type="match status" value="1"/>
</dbReference>
<name>A0A7V2B136_RHOMR</name>
<accession>A0A7V2B136</accession>
<keyword evidence="4" id="KW-0862">Zinc</keyword>